<dbReference type="Pfam" id="PF03772">
    <property type="entry name" value="Competence"/>
    <property type="match status" value="1"/>
</dbReference>
<feature type="transmembrane region" description="Helical" evidence="6">
    <location>
        <begin position="458"/>
        <end position="477"/>
    </location>
</feature>
<evidence type="ECO:0000256" key="5">
    <source>
        <dbReference type="ARBA" id="ARBA00023136"/>
    </source>
</evidence>
<dbReference type="EMBL" id="JASXSX010000001">
    <property type="protein sequence ID" value="MDT3767466.1"/>
    <property type="molecule type" value="Genomic_DNA"/>
</dbReference>
<protein>
    <submittedName>
        <fullName evidence="9">ComEC/Rec2 family competence protein</fullName>
    </submittedName>
</protein>
<evidence type="ECO:0000256" key="6">
    <source>
        <dbReference type="SAM" id="Phobius"/>
    </source>
</evidence>
<dbReference type="Proteomes" id="UP001247542">
    <property type="component" value="Unassembled WGS sequence"/>
</dbReference>
<feature type="transmembrane region" description="Helical" evidence="6">
    <location>
        <begin position="71"/>
        <end position="94"/>
    </location>
</feature>
<gene>
    <name evidence="9" type="ORF">QS713_05240</name>
</gene>
<feature type="transmembrane region" description="Helical" evidence="6">
    <location>
        <begin position="327"/>
        <end position="344"/>
    </location>
</feature>
<dbReference type="InterPro" id="IPR052159">
    <property type="entry name" value="Competence_DNA_uptake"/>
</dbReference>
<feature type="transmembrane region" description="Helical" evidence="6">
    <location>
        <begin position="237"/>
        <end position="256"/>
    </location>
</feature>
<feature type="chain" id="PRO_5047337008" evidence="7">
    <location>
        <begin position="23"/>
        <end position="502"/>
    </location>
</feature>
<keyword evidence="2" id="KW-1003">Cell membrane</keyword>
<keyword evidence="10" id="KW-1185">Reference proteome</keyword>
<dbReference type="RefSeq" id="WP_313273054.1">
    <property type="nucleotide sequence ID" value="NZ_JASXSX010000001.1"/>
</dbReference>
<keyword evidence="5 6" id="KW-0472">Membrane</keyword>
<sequence>MSVTYRRYVDLRLLLPAASAWAGAAYAVTVTLANGRAQVVALTMVVLISSVIIGVRPFARRGKHARYPTGSASLLGVLSGFCFLAAALSGVLAATTYMNTSLYHANGQRVCVHGAAQNPKQTEYSTWLTTVNLQVARGQVVLSTKTRLPVRAGDTIRTCGVLRSFGAAPTYGIIKPTALQPVPSTGIRAQLRAALEQNTKALTPDQRGLITGMSIGDSSMLSTETAAAMRATSTTHLTAISGTHLGIILATINLLIPGRGKIKATTMLGALLMLVSVVGLQPSLVRAGTMCLAVTVGSQLGRTGQSLSALCATAICWLLINPWLARSYGFALSVCATVAVLFVLERERTAATQGRAKSSGMLGRICGLFAVGLAVQVFTTPLLLAMTGTYPLFAIPANILVAPAVAPTTLLGLLAFICPIPALSTAIAHLASWSAQWIIQVTTLLAELPHASLQGSSARIACVITVVAVPIGWWVWARYRGRSPLLMHHWITRKPTTRIQQR</sequence>
<proteinExistence type="predicted"/>
<dbReference type="NCBIfam" id="TIGR00360">
    <property type="entry name" value="ComEC_N-term"/>
    <property type="match status" value="1"/>
</dbReference>
<name>A0ABU3IC07_9ACTO</name>
<dbReference type="PANTHER" id="PTHR30619:SF1">
    <property type="entry name" value="RECOMBINATION PROTEIN 2"/>
    <property type="match status" value="1"/>
</dbReference>
<organism evidence="9 10">
    <name type="scientific">Gleimia hominis</name>
    <dbReference type="NCBI Taxonomy" id="595468"/>
    <lineage>
        <taxon>Bacteria</taxon>
        <taxon>Bacillati</taxon>
        <taxon>Actinomycetota</taxon>
        <taxon>Actinomycetes</taxon>
        <taxon>Actinomycetales</taxon>
        <taxon>Actinomycetaceae</taxon>
        <taxon>Gleimia</taxon>
    </lineage>
</organism>
<feature type="transmembrane region" description="Helical" evidence="6">
    <location>
        <begin position="37"/>
        <end position="59"/>
    </location>
</feature>
<evidence type="ECO:0000313" key="9">
    <source>
        <dbReference type="EMBL" id="MDT3767466.1"/>
    </source>
</evidence>
<feature type="signal peptide" evidence="7">
    <location>
        <begin position="1"/>
        <end position="22"/>
    </location>
</feature>
<dbReference type="PANTHER" id="PTHR30619">
    <property type="entry name" value="DNA INTERNALIZATION/COMPETENCE PROTEIN COMEC/REC2"/>
    <property type="match status" value="1"/>
</dbReference>
<evidence type="ECO:0000259" key="8">
    <source>
        <dbReference type="Pfam" id="PF03772"/>
    </source>
</evidence>
<comment type="caution">
    <text evidence="9">The sequence shown here is derived from an EMBL/GenBank/DDBJ whole genome shotgun (WGS) entry which is preliminary data.</text>
</comment>
<keyword evidence="4 6" id="KW-1133">Transmembrane helix</keyword>
<evidence type="ECO:0000256" key="4">
    <source>
        <dbReference type="ARBA" id="ARBA00022989"/>
    </source>
</evidence>
<comment type="subcellular location">
    <subcellularLocation>
        <location evidence="1">Cell membrane</location>
        <topology evidence="1">Multi-pass membrane protein</topology>
    </subcellularLocation>
</comment>
<accession>A0ABU3IC07</accession>
<keyword evidence="3 6" id="KW-0812">Transmembrane</keyword>
<evidence type="ECO:0000256" key="1">
    <source>
        <dbReference type="ARBA" id="ARBA00004651"/>
    </source>
</evidence>
<evidence type="ECO:0000256" key="2">
    <source>
        <dbReference type="ARBA" id="ARBA00022475"/>
    </source>
</evidence>
<evidence type="ECO:0000256" key="7">
    <source>
        <dbReference type="SAM" id="SignalP"/>
    </source>
</evidence>
<feature type="transmembrane region" description="Helical" evidence="6">
    <location>
        <begin position="426"/>
        <end position="446"/>
    </location>
</feature>
<evidence type="ECO:0000256" key="3">
    <source>
        <dbReference type="ARBA" id="ARBA00022692"/>
    </source>
</evidence>
<dbReference type="InterPro" id="IPR004477">
    <property type="entry name" value="ComEC_N"/>
</dbReference>
<reference evidence="9 10" key="1">
    <citation type="submission" date="2023-06" db="EMBL/GenBank/DDBJ databases">
        <title>Draft genome sequence of Gleimia hominis type strain CCUG 57540T.</title>
        <authorList>
            <person name="Salva-Serra F."/>
            <person name="Cardew S."/>
            <person name="Jensie Markopoulos S."/>
            <person name="Ohlen M."/>
            <person name="Inganas E."/>
            <person name="Svensson-Stadler L."/>
            <person name="Moore E.R.B."/>
        </authorList>
    </citation>
    <scope>NUCLEOTIDE SEQUENCE [LARGE SCALE GENOMIC DNA]</scope>
    <source>
        <strain evidence="9 10">CCUG 57540</strain>
    </source>
</reference>
<feature type="transmembrane region" description="Helical" evidence="6">
    <location>
        <begin position="268"/>
        <end position="285"/>
    </location>
</feature>
<keyword evidence="7" id="KW-0732">Signal</keyword>
<evidence type="ECO:0000313" key="10">
    <source>
        <dbReference type="Proteomes" id="UP001247542"/>
    </source>
</evidence>
<feature type="transmembrane region" description="Helical" evidence="6">
    <location>
        <begin position="365"/>
        <end position="386"/>
    </location>
</feature>
<feature type="transmembrane region" description="Helical" evidence="6">
    <location>
        <begin position="392"/>
        <end position="414"/>
    </location>
</feature>
<feature type="domain" description="ComEC/Rec2-related protein" evidence="8">
    <location>
        <begin position="214"/>
        <end position="477"/>
    </location>
</feature>